<dbReference type="EMBL" id="VSRR010112483">
    <property type="protein sequence ID" value="MPC98047.1"/>
    <property type="molecule type" value="Genomic_DNA"/>
</dbReference>
<evidence type="ECO:0000313" key="1">
    <source>
        <dbReference type="EMBL" id="MPC98047.1"/>
    </source>
</evidence>
<keyword evidence="2" id="KW-1185">Reference proteome</keyword>
<comment type="caution">
    <text evidence="1">The sequence shown here is derived from an EMBL/GenBank/DDBJ whole genome shotgun (WGS) entry which is preliminary data.</text>
</comment>
<evidence type="ECO:0000313" key="2">
    <source>
        <dbReference type="Proteomes" id="UP000324222"/>
    </source>
</evidence>
<name>A0A5B7JY66_PORTR</name>
<sequence>MSSYSDEFTNSSYTEVTQQPSYGDKWTAQLKKKGAISMWAKNIAKRQRDSGQECVAIKLKKVVPAVRLASPCTCL</sequence>
<proteinExistence type="predicted"/>
<reference evidence="1 2" key="1">
    <citation type="submission" date="2019-05" db="EMBL/GenBank/DDBJ databases">
        <title>Another draft genome of Portunus trituberculatus and its Hox gene families provides insights of decapod evolution.</title>
        <authorList>
            <person name="Jeong J.-H."/>
            <person name="Song I."/>
            <person name="Kim S."/>
            <person name="Choi T."/>
            <person name="Kim D."/>
            <person name="Ryu S."/>
            <person name="Kim W."/>
        </authorList>
    </citation>
    <scope>NUCLEOTIDE SEQUENCE [LARGE SCALE GENOMIC DNA]</scope>
    <source>
        <tissue evidence="1">Muscle</tissue>
    </source>
</reference>
<dbReference type="Proteomes" id="UP000324222">
    <property type="component" value="Unassembled WGS sequence"/>
</dbReference>
<accession>A0A5B7JY66</accession>
<dbReference type="AlphaFoldDB" id="A0A5B7JY66"/>
<protein>
    <submittedName>
        <fullName evidence="1">Uncharacterized protein</fullName>
    </submittedName>
</protein>
<gene>
    <name evidence="1" type="ORF">E2C01_093397</name>
</gene>
<organism evidence="1 2">
    <name type="scientific">Portunus trituberculatus</name>
    <name type="common">Swimming crab</name>
    <name type="synonym">Neptunus trituberculatus</name>
    <dbReference type="NCBI Taxonomy" id="210409"/>
    <lineage>
        <taxon>Eukaryota</taxon>
        <taxon>Metazoa</taxon>
        <taxon>Ecdysozoa</taxon>
        <taxon>Arthropoda</taxon>
        <taxon>Crustacea</taxon>
        <taxon>Multicrustacea</taxon>
        <taxon>Malacostraca</taxon>
        <taxon>Eumalacostraca</taxon>
        <taxon>Eucarida</taxon>
        <taxon>Decapoda</taxon>
        <taxon>Pleocyemata</taxon>
        <taxon>Brachyura</taxon>
        <taxon>Eubrachyura</taxon>
        <taxon>Portunoidea</taxon>
        <taxon>Portunidae</taxon>
        <taxon>Portuninae</taxon>
        <taxon>Portunus</taxon>
    </lineage>
</organism>